<gene>
    <name evidence="1" type="ORF">JOF59_006223</name>
</gene>
<name>A0ABS4VIW1_9ACTN</name>
<evidence type="ECO:0000313" key="2">
    <source>
        <dbReference type="Proteomes" id="UP001519311"/>
    </source>
</evidence>
<evidence type="ECO:0000313" key="1">
    <source>
        <dbReference type="EMBL" id="MBP2363731.1"/>
    </source>
</evidence>
<dbReference type="Proteomes" id="UP001519311">
    <property type="component" value="Unassembled WGS sequence"/>
</dbReference>
<sequence length="210" mass="22201">MLIKGYEDAPLVAGEPLLARPGFWSSHLMAMCDAGGSTERPTPERFGEDGADVDALSEVLFDPDRWPVFRVPAADGPGAVVVYRNLPGDYGIDCFLTRPDRGCARQIAGREGERAGTGLTWLELIRIAGSPAPTAEGAEDPDARLLLLLPLLDDLDVSDAGPARLSAALAAHGAPQDTAMETAVLLLAHLMRRARHDPAGGSPLSGSRTR</sequence>
<dbReference type="EMBL" id="JAGINS010000002">
    <property type="protein sequence ID" value="MBP2363731.1"/>
    <property type="molecule type" value="Genomic_DNA"/>
</dbReference>
<dbReference type="RefSeq" id="WP_056788960.1">
    <property type="nucleotide sequence ID" value="NZ_BMWJ01000017.1"/>
</dbReference>
<proteinExistence type="predicted"/>
<comment type="caution">
    <text evidence="1">The sequence shown here is derived from an EMBL/GenBank/DDBJ whole genome shotgun (WGS) entry which is preliminary data.</text>
</comment>
<keyword evidence="2" id="KW-1185">Reference proteome</keyword>
<reference evidence="1 2" key="1">
    <citation type="submission" date="2021-03" db="EMBL/GenBank/DDBJ databases">
        <title>Sequencing the genomes of 1000 actinobacteria strains.</title>
        <authorList>
            <person name="Klenk H.-P."/>
        </authorList>
    </citation>
    <scope>NUCLEOTIDE SEQUENCE [LARGE SCALE GENOMIC DNA]</scope>
    <source>
        <strain evidence="1 2">DSM 40843</strain>
    </source>
</reference>
<organism evidence="1 2">
    <name type="scientific">Streptomyces clavifer</name>
    <dbReference type="NCBI Taxonomy" id="68188"/>
    <lineage>
        <taxon>Bacteria</taxon>
        <taxon>Bacillati</taxon>
        <taxon>Actinomycetota</taxon>
        <taxon>Actinomycetes</taxon>
        <taxon>Kitasatosporales</taxon>
        <taxon>Streptomycetaceae</taxon>
        <taxon>Streptomyces</taxon>
    </lineage>
</organism>
<accession>A0ABS4VIW1</accession>
<protein>
    <submittedName>
        <fullName evidence="1">Uncharacterized protein</fullName>
    </submittedName>
</protein>